<dbReference type="InterPro" id="IPR006442">
    <property type="entry name" value="Antitoxin_Phd/YefM"/>
</dbReference>
<dbReference type="RefSeq" id="WP_131016777.1">
    <property type="nucleotide sequence ID" value="NZ_SIRE01000022.1"/>
</dbReference>
<proteinExistence type="inferred from homology"/>
<sequence length="81" mass="9109">MPNIKPISDLRNYNEVLRDIAVDEPVFLTKNGRGRYVLVDIEEYEKTQATIKLLSKLSEAESAVKDGGWLSSEDVKSRLGV</sequence>
<dbReference type="Pfam" id="PF02604">
    <property type="entry name" value="PhdYeFM_antitox"/>
    <property type="match status" value="1"/>
</dbReference>
<evidence type="ECO:0000313" key="3">
    <source>
        <dbReference type="EMBL" id="TBL73061.1"/>
    </source>
</evidence>
<accession>A0A4Q9DJI1</accession>
<dbReference type="Gene3D" id="3.40.1620.10">
    <property type="entry name" value="YefM-like domain"/>
    <property type="match status" value="1"/>
</dbReference>
<reference evidence="3 4" key="1">
    <citation type="submission" date="2019-02" db="EMBL/GenBank/DDBJ databases">
        <title>Paenibacillus sp. nov., isolated from surface-sterilized tissue of Thalictrum simplex L.</title>
        <authorList>
            <person name="Tuo L."/>
        </authorList>
    </citation>
    <scope>NUCLEOTIDE SEQUENCE [LARGE SCALE GENOMIC DNA]</scope>
    <source>
        <strain evidence="3 4">N2SHLJ1</strain>
    </source>
</reference>
<evidence type="ECO:0000256" key="2">
    <source>
        <dbReference type="RuleBase" id="RU362080"/>
    </source>
</evidence>
<evidence type="ECO:0000256" key="1">
    <source>
        <dbReference type="ARBA" id="ARBA00009981"/>
    </source>
</evidence>
<dbReference type="NCBIfam" id="TIGR01552">
    <property type="entry name" value="phd_fam"/>
    <property type="match status" value="1"/>
</dbReference>
<dbReference type="Proteomes" id="UP000293142">
    <property type="component" value="Unassembled WGS sequence"/>
</dbReference>
<gene>
    <name evidence="3" type="ORF">EYB31_27940</name>
</gene>
<protein>
    <recommendedName>
        <fullName evidence="2">Antitoxin</fullName>
    </recommendedName>
</protein>
<comment type="similarity">
    <text evidence="1 2">Belongs to the phD/YefM antitoxin family.</text>
</comment>
<organism evidence="3 4">
    <name type="scientific">Paenibacillus thalictri</name>
    <dbReference type="NCBI Taxonomy" id="2527873"/>
    <lineage>
        <taxon>Bacteria</taxon>
        <taxon>Bacillati</taxon>
        <taxon>Bacillota</taxon>
        <taxon>Bacilli</taxon>
        <taxon>Bacillales</taxon>
        <taxon>Paenibacillaceae</taxon>
        <taxon>Paenibacillus</taxon>
    </lineage>
</organism>
<name>A0A4Q9DJI1_9BACL</name>
<comment type="caution">
    <text evidence="3">The sequence shown here is derived from an EMBL/GenBank/DDBJ whole genome shotgun (WGS) entry which is preliminary data.</text>
</comment>
<comment type="function">
    <text evidence="2">Antitoxin component of a type II toxin-antitoxin (TA) system.</text>
</comment>
<keyword evidence="4" id="KW-1185">Reference proteome</keyword>
<dbReference type="EMBL" id="SIRE01000022">
    <property type="protein sequence ID" value="TBL73061.1"/>
    <property type="molecule type" value="Genomic_DNA"/>
</dbReference>
<dbReference type="InterPro" id="IPR036165">
    <property type="entry name" value="YefM-like_sf"/>
</dbReference>
<dbReference type="AlphaFoldDB" id="A0A4Q9DJI1"/>
<dbReference type="OrthoDB" id="9795585at2"/>
<dbReference type="SUPFAM" id="SSF143120">
    <property type="entry name" value="YefM-like"/>
    <property type="match status" value="1"/>
</dbReference>
<evidence type="ECO:0000313" key="4">
    <source>
        <dbReference type="Proteomes" id="UP000293142"/>
    </source>
</evidence>